<dbReference type="AlphaFoldDB" id="A0AA37H6W4"/>
<reference evidence="2" key="2">
    <citation type="submission" date="2021-08" db="EMBL/GenBank/DDBJ databases">
        <authorList>
            <person name="Tani A."/>
            <person name="Ola A."/>
            <person name="Ogura Y."/>
            <person name="Katsura K."/>
            <person name="Hayashi T."/>
        </authorList>
    </citation>
    <scope>NUCLEOTIDE SEQUENCE</scope>
    <source>
        <strain evidence="2">JCM 32048</strain>
    </source>
</reference>
<feature type="region of interest" description="Disordered" evidence="1">
    <location>
        <begin position="21"/>
        <end position="46"/>
    </location>
</feature>
<proteinExistence type="predicted"/>
<evidence type="ECO:0000256" key="1">
    <source>
        <dbReference type="SAM" id="MobiDB-lite"/>
    </source>
</evidence>
<evidence type="ECO:0000313" key="3">
    <source>
        <dbReference type="Proteomes" id="UP001055286"/>
    </source>
</evidence>
<feature type="region of interest" description="Disordered" evidence="1">
    <location>
        <begin position="88"/>
        <end position="113"/>
    </location>
</feature>
<gene>
    <name evidence="2" type="ORF">MPEAHAMD_0604</name>
</gene>
<protein>
    <submittedName>
        <fullName evidence="2">Uncharacterized protein</fullName>
    </submittedName>
</protein>
<sequence>MRVLHCNNREARAMLSRMMMSRPVKKPTDKPRNLPPIRVRKEPPTVSEAVAAAQDLADDIEQQVEIAAGLIGLPPDEVRPHVLQAAKAQAAKPKTERAPERIISTGSGLRGPRTVIVERRAGRPLVERRTRPPLDGRR</sequence>
<keyword evidence="3" id="KW-1185">Reference proteome</keyword>
<organism evidence="2 3">
    <name type="scientific">Methylobacterium frigidaeris</name>
    <dbReference type="NCBI Taxonomy" id="2038277"/>
    <lineage>
        <taxon>Bacteria</taxon>
        <taxon>Pseudomonadati</taxon>
        <taxon>Pseudomonadota</taxon>
        <taxon>Alphaproteobacteria</taxon>
        <taxon>Hyphomicrobiales</taxon>
        <taxon>Methylobacteriaceae</taxon>
        <taxon>Methylobacterium</taxon>
    </lineage>
</organism>
<reference evidence="2" key="1">
    <citation type="journal article" date="2016" name="Front. Microbiol.">
        <title>Genome Sequence of the Piezophilic, Mesophilic Sulfate-Reducing Bacterium Desulfovibrio indicus J2T.</title>
        <authorList>
            <person name="Cao J."/>
            <person name="Maignien L."/>
            <person name="Shao Z."/>
            <person name="Alain K."/>
            <person name="Jebbar M."/>
        </authorList>
    </citation>
    <scope>NUCLEOTIDE SEQUENCE</scope>
    <source>
        <strain evidence="2">JCM 32048</strain>
    </source>
</reference>
<comment type="caution">
    <text evidence="2">The sequence shown here is derived from an EMBL/GenBank/DDBJ whole genome shotgun (WGS) entry which is preliminary data.</text>
</comment>
<accession>A0AA37H6W4</accession>
<dbReference type="Proteomes" id="UP001055286">
    <property type="component" value="Unassembled WGS sequence"/>
</dbReference>
<name>A0AA37H6W4_9HYPH</name>
<evidence type="ECO:0000313" key="2">
    <source>
        <dbReference type="EMBL" id="GJD60466.1"/>
    </source>
</evidence>
<dbReference type="EMBL" id="BPQJ01000002">
    <property type="protein sequence ID" value="GJD60466.1"/>
    <property type="molecule type" value="Genomic_DNA"/>
</dbReference>